<gene>
    <name evidence="1" type="ORF">UFOPK3752_01299</name>
    <name evidence="2" type="ORF">UFOPK4150_02454</name>
</gene>
<sequence>MADRIGMNGMHGVPQGARVITRGVVFVHSSPRALCSHVEWAIADVIGAPVSIDWVAQPILPGSVRGEVSWSGAPGTASRLVSLLHGWGRLRLEVTEEPTATTEGERYCVSPSLGVFRAAVGAHGDIQVSEERLRGAIARCALSGASLEDEIVGLLGGSWDAELEPFRYAGEGAAVQWLHQVVS</sequence>
<dbReference type="EMBL" id="CAFBPU010000094">
    <property type="protein sequence ID" value="CAB5041162.1"/>
    <property type="molecule type" value="Genomic_DNA"/>
</dbReference>
<dbReference type="Pfam" id="PF11343">
    <property type="entry name" value="DUF3145"/>
    <property type="match status" value="1"/>
</dbReference>
<name>A0A6J7SJZ1_9ZZZZ</name>
<evidence type="ECO:0000313" key="2">
    <source>
        <dbReference type="EMBL" id="CAB5041162.1"/>
    </source>
</evidence>
<organism evidence="2">
    <name type="scientific">freshwater metagenome</name>
    <dbReference type="NCBI Taxonomy" id="449393"/>
    <lineage>
        <taxon>unclassified sequences</taxon>
        <taxon>metagenomes</taxon>
        <taxon>ecological metagenomes</taxon>
    </lineage>
</organism>
<dbReference type="AlphaFoldDB" id="A0A6J7SJZ1"/>
<dbReference type="InterPro" id="IPR021491">
    <property type="entry name" value="DUF3145"/>
</dbReference>
<accession>A0A6J7SJZ1</accession>
<evidence type="ECO:0000313" key="1">
    <source>
        <dbReference type="EMBL" id="CAB4944976.1"/>
    </source>
</evidence>
<reference evidence="2" key="1">
    <citation type="submission" date="2020-05" db="EMBL/GenBank/DDBJ databases">
        <authorList>
            <person name="Chiriac C."/>
            <person name="Salcher M."/>
            <person name="Ghai R."/>
            <person name="Kavagutti S V."/>
        </authorList>
    </citation>
    <scope>NUCLEOTIDE SEQUENCE</scope>
</reference>
<proteinExistence type="predicted"/>
<dbReference type="EMBL" id="CAFBND010000048">
    <property type="protein sequence ID" value="CAB4944976.1"/>
    <property type="molecule type" value="Genomic_DNA"/>
</dbReference>
<protein>
    <submittedName>
        <fullName evidence="2">Unannotated protein</fullName>
    </submittedName>
</protein>